<reference evidence="5" key="2">
    <citation type="submission" date="2010-07" db="EMBL/GenBank/DDBJ databases">
        <authorList>
            <consortium name="The Broad Institute Genome Sequencing Platform"/>
            <consortium name="Broad Institute Genome Sequencing Center for Infectious Disease"/>
            <person name="Ma L.-J."/>
            <person name="Dead R."/>
            <person name="Young S."/>
            <person name="Zeng Q."/>
            <person name="Koehrsen M."/>
            <person name="Alvarado L."/>
            <person name="Berlin A."/>
            <person name="Chapman S.B."/>
            <person name="Chen Z."/>
            <person name="Freedman E."/>
            <person name="Gellesch M."/>
            <person name="Goldberg J."/>
            <person name="Griggs A."/>
            <person name="Gujja S."/>
            <person name="Heilman E.R."/>
            <person name="Heiman D."/>
            <person name="Hepburn T."/>
            <person name="Howarth C."/>
            <person name="Jen D."/>
            <person name="Larson L."/>
            <person name="Mehta T."/>
            <person name="Neiman D."/>
            <person name="Pearson M."/>
            <person name="Roberts A."/>
            <person name="Saif S."/>
            <person name="Shea T."/>
            <person name="Shenoy N."/>
            <person name="Sisk P."/>
            <person name="Stolte C."/>
            <person name="Sykes S."/>
            <person name="Walk T."/>
            <person name="White J."/>
            <person name="Yandava C."/>
            <person name="Haas B."/>
            <person name="Nusbaum C."/>
            <person name="Birren B."/>
        </authorList>
    </citation>
    <scope>NUCLEOTIDE SEQUENCE</scope>
    <source>
        <strain evidence="5">R3-111a-1</strain>
    </source>
</reference>
<keyword evidence="3" id="KW-0687">Ribonucleoprotein</keyword>
<dbReference type="eggNOG" id="KOG4089">
    <property type="taxonomic scope" value="Eukaryota"/>
</dbReference>
<dbReference type="GO" id="GO:0003735">
    <property type="term" value="F:structural constituent of ribosome"/>
    <property type="evidence" value="ECO:0007669"/>
    <property type="project" value="InterPro"/>
</dbReference>
<dbReference type="EMBL" id="GL385398">
    <property type="protein sequence ID" value="EJT74637.1"/>
    <property type="molecule type" value="Genomic_DNA"/>
</dbReference>
<keyword evidence="7" id="KW-1185">Reference proteome</keyword>
<dbReference type="SUPFAM" id="SSF54189">
    <property type="entry name" value="Ribosomal proteins S24e, L23 and L15e"/>
    <property type="match status" value="1"/>
</dbReference>
<dbReference type="GO" id="GO:0005762">
    <property type="term" value="C:mitochondrial large ribosomal subunit"/>
    <property type="evidence" value="ECO:0007669"/>
    <property type="project" value="TreeGrafter"/>
</dbReference>
<proteinExistence type="inferred from homology"/>
<name>J3P4P0_GAET3</name>
<evidence type="ECO:0000256" key="4">
    <source>
        <dbReference type="ARBA" id="ARBA00039977"/>
    </source>
</evidence>
<dbReference type="GeneID" id="20348935"/>
<dbReference type="InterPro" id="IPR013025">
    <property type="entry name" value="Ribosomal_uL23-like"/>
</dbReference>
<dbReference type="OrthoDB" id="275582at2759"/>
<accession>J3P4P0</accession>
<dbReference type="Gene3D" id="3.30.70.330">
    <property type="match status" value="1"/>
</dbReference>
<dbReference type="Proteomes" id="UP000006039">
    <property type="component" value="Unassembled WGS sequence"/>
</dbReference>
<evidence type="ECO:0000256" key="2">
    <source>
        <dbReference type="ARBA" id="ARBA00022980"/>
    </source>
</evidence>
<dbReference type="HOGENOM" id="CLU_086423_1_0_1"/>
<sequence length="203" mass="22758">MSAAASTLKVATGYGGKRVFLPNHVITFITPKPLQPPNWATFIVPLKFNKLDLKDYLRNAYGVEVGRIRSFISGKPLVKHKEFSDGRESVPGQTRRPRSEKKMIVELAVPFVFPSPPEDLAPWDNDIFKAVQAMSEGNSAEVKGLRDNRRRLNVANRPVTNNRISLAKQAEALRARGEAWSNDSPLDDKWIEVEKDIELPPGQ</sequence>
<evidence type="ECO:0000313" key="6">
    <source>
        <dbReference type="EnsemblFungi" id="EJT74637"/>
    </source>
</evidence>
<dbReference type="AlphaFoldDB" id="J3P4P0"/>
<keyword evidence="2" id="KW-0689">Ribosomal protein</keyword>
<dbReference type="GO" id="GO:0032543">
    <property type="term" value="P:mitochondrial translation"/>
    <property type="evidence" value="ECO:0007669"/>
    <property type="project" value="TreeGrafter"/>
</dbReference>
<dbReference type="InterPro" id="IPR012678">
    <property type="entry name" value="Ribosomal_uL23/eL15/eS24_sf"/>
</dbReference>
<evidence type="ECO:0000256" key="1">
    <source>
        <dbReference type="ARBA" id="ARBA00006700"/>
    </source>
</evidence>
<reference evidence="6" key="4">
    <citation type="journal article" date="2015" name="G3 (Bethesda)">
        <title>Genome sequences of three phytopathogenic species of the Magnaporthaceae family of fungi.</title>
        <authorList>
            <person name="Okagaki L.H."/>
            <person name="Nunes C.C."/>
            <person name="Sailsbery J."/>
            <person name="Clay B."/>
            <person name="Brown D."/>
            <person name="John T."/>
            <person name="Oh Y."/>
            <person name="Young N."/>
            <person name="Fitzgerald M."/>
            <person name="Haas B.J."/>
            <person name="Zeng Q."/>
            <person name="Young S."/>
            <person name="Adiconis X."/>
            <person name="Fan L."/>
            <person name="Levin J.Z."/>
            <person name="Mitchell T.K."/>
            <person name="Okubara P.A."/>
            <person name="Farman M.L."/>
            <person name="Kohn L.M."/>
            <person name="Birren B."/>
            <person name="Ma L.-J."/>
            <person name="Dean R.A."/>
        </authorList>
    </citation>
    <scope>NUCLEOTIDE SEQUENCE</scope>
    <source>
        <strain evidence="6">R3-111a-1</strain>
    </source>
</reference>
<dbReference type="PANTHER" id="PTHR12059">
    <property type="entry name" value="RIBOSOMAL PROTEIN L23-RELATED"/>
    <property type="match status" value="1"/>
</dbReference>
<dbReference type="STRING" id="644352.J3P4P0"/>
<dbReference type="RefSeq" id="XP_009224581.1">
    <property type="nucleotide sequence ID" value="XM_009226317.1"/>
</dbReference>
<dbReference type="Pfam" id="PF00276">
    <property type="entry name" value="Ribosomal_L23"/>
    <property type="match status" value="1"/>
</dbReference>
<comment type="similarity">
    <text evidence="1">Belongs to the universal ribosomal protein uL23 family.</text>
</comment>
<reference evidence="7" key="1">
    <citation type="submission" date="2010-07" db="EMBL/GenBank/DDBJ databases">
        <title>The genome sequence of Gaeumannomyces graminis var. tritici strain R3-111a-1.</title>
        <authorList>
            <consortium name="The Broad Institute Genome Sequencing Platform"/>
            <person name="Ma L.-J."/>
            <person name="Dead R."/>
            <person name="Young S."/>
            <person name="Zeng Q."/>
            <person name="Koehrsen M."/>
            <person name="Alvarado L."/>
            <person name="Berlin A."/>
            <person name="Chapman S.B."/>
            <person name="Chen Z."/>
            <person name="Freedman E."/>
            <person name="Gellesch M."/>
            <person name="Goldberg J."/>
            <person name="Griggs A."/>
            <person name="Gujja S."/>
            <person name="Heilman E.R."/>
            <person name="Heiman D."/>
            <person name="Hepburn T."/>
            <person name="Howarth C."/>
            <person name="Jen D."/>
            <person name="Larson L."/>
            <person name="Mehta T."/>
            <person name="Neiman D."/>
            <person name="Pearson M."/>
            <person name="Roberts A."/>
            <person name="Saif S."/>
            <person name="Shea T."/>
            <person name="Shenoy N."/>
            <person name="Sisk P."/>
            <person name="Stolte C."/>
            <person name="Sykes S."/>
            <person name="Walk T."/>
            <person name="White J."/>
            <person name="Yandava C."/>
            <person name="Haas B."/>
            <person name="Nusbaum C."/>
            <person name="Birren B."/>
        </authorList>
    </citation>
    <scope>NUCLEOTIDE SEQUENCE [LARGE SCALE GENOMIC DNA]</scope>
    <source>
        <strain evidence="7">R3-111a-1</strain>
    </source>
</reference>
<protein>
    <recommendedName>
        <fullName evidence="4">Large ribosomal subunit protein uL23m</fullName>
    </recommendedName>
</protein>
<dbReference type="InterPro" id="IPR012677">
    <property type="entry name" value="Nucleotide-bd_a/b_plait_sf"/>
</dbReference>
<reference evidence="6" key="5">
    <citation type="submission" date="2018-04" db="UniProtKB">
        <authorList>
            <consortium name="EnsemblFungi"/>
        </authorList>
    </citation>
    <scope>IDENTIFICATION</scope>
    <source>
        <strain evidence="6">R3-111a-1</strain>
    </source>
</reference>
<organism evidence="5">
    <name type="scientific">Gaeumannomyces tritici (strain R3-111a-1)</name>
    <name type="common">Wheat and barley take-all root rot fungus</name>
    <name type="synonym">Gaeumannomyces graminis var. tritici</name>
    <dbReference type="NCBI Taxonomy" id="644352"/>
    <lineage>
        <taxon>Eukaryota</taxon>
        <taxon>Fungi</taxon>
        <taxon>Dikarya</taxon>
        <taxon>Ascomycota</taxon>
        <taxon>Pezizomycotina</taxon>
        <taxon>Sordariomycetes</taxon>
        <taxon>Sordariomycetidae</taxon>
        <taxon>Magnaporthales</taxon>
        <taxon>Magnaporthaceae</taxon>
        <taxon>Gaeumannomyces</taxon>
    </lineage>
</organism>
<evidence type="ECO:0000313" key="5">
    <source>
        <dbReference type="EMBL" id="EJT74637.1"/>
    </source>
</evidence>
<dbReference type="EnsemblFungi" id="EJT74637">
    <property type="protein sequence ID" value="EJT74637"/>
    <property type="gene ID" value="GGTG_08477"/>
</dbReference>
<reference evidence="5" key="3">
    <citation type="submission" date="2010-09" db="EMBL/GenBank/DDBJ databases">
        <title>Annotation of Gaeumannomyces graminis var. tritici R3-111a-1.</title>
        <authorList>
            <consortium name="The Broad Institute Genome Sequencing Platform"/>
            <person name="Ma L.-J."/>
            <person name="Dead R."/>
            <person name="Young S.K."/>
            <person name="Zeng Q."/>
            <person name="Gargeya S."/>
            <person name="Fitzgerald M."/>
            <person name="Haas B."/>
            <person name="Abouelleil A."/>
            <person name="Alvarado L."/>
            <person name="Arachchi H.M."/>
            <person name="Berlin A."/>
            <person name="Brown A."/>
            <person name="Chapman S.B."/>
            <person name="Chen Z."/>
            <person name="Dunbar C."/>
            <person name="Freedman E."/>
            <person name="Gearin G."/>
            <person name="Gellesch M."/>
            <person name="Goldberg J."/>
            <person name="Griggs A."/>
            <person name="Gujja S."/>
            <person name="Heiman D."/>
            <person name="Howarth C."/>
            <person name="Larson L."/>
            <person name="Lui A."/>
            <person name="MacDonald P.J.P."/>
            <person name="Mehta T."/>
            <person name="Montmayeur A."/>
            <person name="Murphy C."/>
            <person name="Neiman D."/>
            <person name="Pearson M."/>
            <person name="Priest M."/>
            <person name="Roberts A."/>
            <person name="Saif S."/>
            <person name="Shea T."/>
            <person name="Shenoy N."/>
            <person name="Sisk P."/>
            <person name="Stolte C."/>
            <person name="Sykes S."/>
            <person name="Yandava C."/>
            <person name="Wortman J."/>
            <person name="Nusbaum C."/>
            <person name="Birren B."/>
        </authorList>
    </citation>
    <scope>NUCLEOTIDE SEQUENCE</scope>
    <source>
        <strain evidence="5">R3-111a-1</strain>
    </source>
</reference>
<dbReference type="PANTHER" id="PTHR12059:SF5">
    <property type="entry name" value="LARGE RIBOSOMAL SUBUNIT PROTEIN UL23M"/>
    <property type="match status" value="1"/>
</dbReference>
<evidence type="ECO:0000256" key="3">
    <source>
        <dbReference type="ARBA" id="ARBA00023274"/>
    </source>
</evidence>
<evidence type="ECO:0000313" key="7">
    <source>
        <dbReference type="Proteomes" id="UP000006039"/>
    </source>
</evidence>
<dbReference type="VEuPathDB" id="FungiDB:GGTG_08477"/>
<gene>
    <name evidence="6" type="primary">20348935</name>
    <name evidence="5" type="ORF">GGTG_08477</name>
</gene>